<gene>
    <name evidence="2" type="ordered locus">Tnap_0549</name>
</gene>
<dbReference type="InterPro" id="IPR027417">
    <property type="entry name" value="P-loop_NTPase"/>
</dbReference>
<dbReference type="AlphaFoldDB" id="D2C6Q9"/>
<dbReference type="SUPFAM" id="SSF52540">
    <property type="entry name" value="P-loop containing nucleoside triphosphate hydrolases"/>
    <property type="match status" value="1"/>
</dbReference>
<dbReference type="CDD" id="cd02028">
    <property type="entry name" value="UMPK_like"/>
    <property type="match status" value="1"/>
</dbReference>
<dbReference type="HOGENOM" id="CLU_023775_1_0_0"/>
<dbReference type="Pfam" id="PF00485">
    <property type="entry name" value="PRK"/>
    <property type="match status" value="1"/>
</dbReference>
<dbReference type="KEGG" id="tnp:Tnap_0549"/>
<feature type="domain" description="AAA+ ATPase" evidence="1">
    <location>
        <begin position="289"/>
        <end position="449"/>
    </location>
</feature>
<keyword evidence="2" id="KW-0808">Transferase</keyword>
<dbReference type="FunFam" id="3.30.980.10:FF:000018">
    <property type="entry name" value="Phosphoribulokinase/uridine kinase"/>
    <property type="match status" value="1"/>
</dbReference>
<dbReference type="FunFam" id="3.40.50.300:FF:001230">
    <property type="entry name" value="Phosphoribulokinase/uridine kinase family protein"/>
    <property type="match status" value="1"/>
</dbReference>
<organism evidence="2 3">
    <name type="scientific">Thermotoga petrophila (strain ATCC BAA-489 / DSM 13996 / JCM 10882 / RKU-10)</name>
    <name type="common">Thermotoga naphthophila</name>
    <dbReference type="NCBI Taxonomy" id="590168"/>
    <lineage>
        <taxon>Bacteria</taxon>
        <taxon>Thermotogati</taxon>
        <taxon>Thermotogota</taxon>
        <taxon>Thermotogae</taxon>
        <taxon>Thermotogales</taxon>
        <taxon>Thermotogaceae</taxon>
        <taxon>Thermotoga</taxon>
    </lineage>
</organism>
<accession>D2C6Q9</accession>
<dbReference type="InterPro" id="IPR018163">
    <property type="entry name" value="Thr/Ala-tRNA-synth_IIc_edit"/>
</dbReference>
<keyword evidence="2" id="KW-0418">Kinase</keyword>
<proteinExistence type="predicted"/>
<dbReference type="SUPFAM" id="SSF55186">
    <property type="entry name" value="ThrRS/AlaRS common domain"/>
    <property type="match status" value="1"/>
</dbReference>
<evidence type="ECO:0000259" key="1">
    <source>
        <dbReference type="SMART" id="SM00382"/>
    </source>
</evidence>
<dbReference type="Gene3D" id="3.40.50.300">
    <property type="entry name" value="P-loop containing nucleotide triphosphate hydrolases"/>
    <property type="match status" value="1"/>
</dbReference>
<dbReference type="InterPro" id="IPR003593">
    <property type="entry name" value="AAA+_ATPase"/>
</dbReference>
<protein>
    <submittedName>
        <fullName evidence="2">Phosphoribulokinase/uridine kinase</fullName>
    </submittedName>
</protein>
<dbReference type="PANTHER" id="PTHR10285">
    <property type="entry name" value="URIDINE KINASE"/>
    <property type="match status" value="1"/>
</dbReference>
<evidence type="ECO:0000313" key="2">
    <source>
        <dbReference type="EMBL" id="ADA66645.1"/>
    </source>
</evidence>
<sequence>MRKITLRSKLDGREIVFEENQNLFDIAREYQKYYRYKILAARVNNRIIELFRTPDRSGELEFLDLTDPDGLRIYQRGLVFLASLAVRKLNSEWRLKVLHSLGKGIYCEIYKGNELIVPDQNQVFAIKDKMRELVEKDLPIEKRTFYKDEAREILMKEGLVKTVNLFKYRKKRTVKLYHCDGFWAYFYGYLPPSTGRIDVFDVQPYNQGLVLVHPDPKTRELPVIHMPKLSQVFLEYARWLNVLELEYVSDLNDIIARGERHVADLMLLSEALHEKKISDIADEIAKDKRKQLILIAGPSSSGKTTFAKRLSLQLRVNGLKPVAISLDDYFVDREKTPRDENGNYDFDSIEALDIELFNRNLQDLLAGKEVVLPKFNFKTGKRMRGPTLKLEKDNIIIVEGIHGLNERLTASIPKEQKFKIYVSALTQLNIDDHNRVTTTDTRLIRRIVRDYKFRGHTAYDTLKMWPNVRKGEERNIFPFQEEADVMFNSALVYEIPVLRIFAEPLLVQVPEDVPEYSEALRLLKLLDFFLPITNIEDIPDKSILREFIGRSIFKY</sequence>
<dbReference type="GO" id="GO:0005524">
    <property type="term" value="F:ATP binding"/>
    <property type="evidence" value="ECO:0007669"/>
    <property type="project" value="InterPro"/>
</dbReference>
<dbReference type="RefSeq" id="WP_012896030.1">
    <property type="nucleotide sequence ID" value="NC_013642.1"/>
</dbReference>
<evidence type="ECO:0000313" key="3">
    <source>
        <dbReference type="Proteomes" id="UP000000940"/>
    </source>
</evidence>
<dbReference type="SMART" id="SM00382">
    <property type="entry name" value="AAA"/>
    <property type="match status" value="1"/>
</dbReference>
<name>D2C6Q9_THEP2</name>
<dbReference type="Gene3D" id="3.30.980.10">
    <property type="entry name" value="Threonyl-trna Synthetase, Chain A, domain 2"/>
    <property type="match status" value="1"/>
</dbReference>
<dbReference type="GO" id="GO:0016301">
    <property type="term" value="F:kinase activity"/>
    <property type="evidence" value="ECO:0007669"/>
    <property type="project" value="UniProtKB-KW"/>
</dbReference>
<dbReference type="CDD" id="cd01667">
    <property type="entry name" value="TGS_ThrRS"/>
    <property type="match status" value="1"/>
</dbReference>
<reference evidence="2 3" key="1">
    <citation type="submission" date="2009-12" db="EMBL/GenBank/DDBJ databases">
        <title>Complete sequence of Thermotoga petrophila RKU-1.</title>
        <authorList>
            <consortium name="US DOE Joint Genome Institute"/>
            <person name="Lucas S."/>
            <person name="Copeland A."/>
            <person name="Lapidus A."/>
            <person name="Glavina del Rio T."/>
            <person name="Dalin E."/>
            <person name="Tice H."/>
            <person name="Bruce D."/>
            <person name="Goodwin L."/>
            <person name="Pitluck S."/>
            <person name="Munk A.C."/>
            <person name="Brettin T."/>
            <person name="Detter J.C."/>
            <person name="Han C."/>
            <person name="Tapia R."/>
            <person name="Larimer F."/>
            <person name="Land M."/>
            <person name="Hauser L."/>
            <person name="Kyrpides N."/>
            <person name="Mikhailova N."/>
            <person name="Nelson K.E."/>
            <person name="Gogarten J.P."/>
            <person name="Noll K.M."/>
        </authorList>
    </citation>
    <scope>NUCLEOTIDE SEQUENCE [LARGE SCALE GENOMIC DNA]</scope>
    <source>
        <strain evidence="3">ATCC BAA-489 / DSM 13996 / JCM 10882 / RKU-10</strain>
    </source>
</reference>
<dbReference type="Proteomes" id="UP000000940">
    <property type="component" value="Chromosome"/>
</dbReference>
<dbReference type="EMBL" id="CP001839">
    <property type="protein sequence ID" value="ADA66645.1"/>
    <property type="molecule type" value="Genomic_DNA"/>
</dbReference>
<keyword evidence="3" id="KW-1185">Reference proteome</keyword>
<dbReference type="InterPro" id="IPR006083">
    <property type="entry name" value="PRK/URK"/>
</dbReference>